<proteinExistence type="inferred from homology"/>
<sequence>NNFNGSLPADIDRLSPELDLGANGFSVWRTTISFHRRRFRQSLNLTVLYLYQNELTGEIPKSILVTNIVELDLSYNNLTGSIPDAIGNLTKLEYLHLHENHLTGVIPAAIAKLPLEAFEVSENQLTGKIPENLRKGGKLLGVVVFLNNLTGVIPESLGNCGSLLTVQLYNNRFTGEFPSGMWTARDMYSLQVSNKLFTGKLPEKFAWNLSRIDIDNNEFSGEIPSTVSTVRQHNMGLDVKSKMDKGRGGPSVKQVMHSESQNRGSTAPPCMIKRKENKTKPATKLRNRYDTLLSLCDD</sequence>
<dbReference type="PANTHER" id="PTHR48004">
    <property type="entry name" value="OS01G0149700 PROTEIN"/>
    <property type="match status" value="1"/>
</dbReference>
<evidence type="ECO:0000256" key="4">
    <source>
        <dbReference type="ARBA" id="ARBA00022692"/>
    </source>
</evidence>
<dbReference type="Pfam" id="PF13855">
    <property type="entry name" value="LRR_8"/>
    <property type="match status" value="1"/>
</dbReference>
<dbReference type="FunFam" id="3.80.10.10:FF:000041">
    <property type="entry name" value="LRR receptor-like serine/threonine-protein kinase ERECTA"/>
    <property type="match status" value="1"/>
</dbReference>
<organism evidence="11">
    <name type="scientific">Brassica cretica</name>
    <name type="common">Mustard</name>
    <dbReference type="NCBI Taxonomy" id="69181"/>
    <lineage>
        <taxon>Eukaryota</taxon>
        <taxon>Viridiplantae</taxon>
        <taxon>Streptophyta</taxon>
        <taxon>Embryophyta</taxon>
        <taxon>Tracheophyta</taxon>
        <taxon>Spermatophyta</taxon>
        <taxon>Magnoliopsida</taxon>
        <taxon>eudicotyledons</taxon>
        <taxon>Gunneridae</taxon>
        <taxon>Pentapetalae</taxon>
        <taxon>rosids</taxon>
        <taxon>malvids</taxon>
        <taxon>Brassicales</taxon>
        <taxon>Brassicaceae</taxon>
        <taxon>Brassiceae</taxon>
        <taxon>Brassica</taxon>
    </lineage>
</organism>
<keyword evidence="4" id="KW-0812">Transmembrane</keyword>
<evidence type="ECO:0000256" key="3">
    <source>
        <dbReference type="ARBA" id="ARBA00022614"/>
    </source>
</evidence>
<comment type="subcellular location">
    <subcellularLocation>
        <location evidence="1">Membrane</location>
        <topology evidence="1">Single-pass type I membrane protein</topology>
    </subcellularLocation>
</comment>
<dbReference type="EMBL" id="QGKY02000094">
    <property type="protein sequence ID" value="KAF2601935.1"/>
    <property type="molecule type" value="Genomic_DNA"/>
</dbReference>
<keyword evidence="5" id="KW-0732">Signal</keyword>
<feature type="non-terminal residue" evidence="11">
    <location>
        <position position="1"/>
    </location>
</feature>
<evidence type="ECO:0000256" key="7">
    <source>
        <dbReference type="ARBA" id="ARBA00022989"/>
    </source>
</evidence>
<dbReference type="AlphaFoldDB" id="A0A8S9L576"/>
<dbReference type="GO" id="GO:0016020">
    <property type="term" value="C:membrane"/>
    <property type="evidence" value="ECO:0007669"/>
    <property type="project" value="UniProtKB-SubCell"/>
</dbReference>
<comment type="caution">
    <text evidence="11">The sequence shown here is derived from an EMBL/GenBank/DDBJ whole genome shotgun (WGS) entry which is preliminary data.</text>
</comment>
<gene>
    <name evidence="11" type="ORF">F2Q70_00026971</name>
</gene>
<reference evidence="11" key="1">
    <citation type="submission" date="2019-12" db="EMBL/GenBank/DDBJ databases">
        <title>Genome sequencing and annotation of Brassica cretica.</title>
        <authorList>
            <person name="Studholme D.J."/>
            <person name="Sarris P.F."/>
        </authorList>
    </citation>
    <scope>NUCLEOTIDE SEQUENCE</scope>
    <source>
        <strain evidence="11">PFS-102/07</strain>
        <tissue evidence="11">Leaf</tissue>
    </source>
</reference>
<accession>A0A8S9L576</accession>
<keyword evidence="3" id="KW-0433">Leucine-rich repeat</keyword>
<keyword evidence="6" id="KW-0677">Repeat</keyword>
<keyword evidence="9" id="KW-0325">Glycoprotein</keyword>
<keyword evidence="8" id="KW-0472">Membrane</keyword>
<evidence type="ECO:0000256" key="6">
    <source>
        <dbReference type="ARBA" id="ARBA00022737"/>
    </source>
</evidence>
<dbReference type="PANTHER" id="PTHR48004:SF58">
    <property type="entry name" value="OS01G0162200 PROTEIN"/>
    <property type="match status" value="1"/>
</dbReference>
<feature type="region of interest" description="Disordered" evidence="10">
    <location>
        <begin position="240"/>
        <end position="282"/>
    </location>
</feature>
<evidence type="ECO:0000256" key="8">
    <source>
        <dbReference type="ARBA" id="ARBA00023136"/>
    </source>
</evidence>
<evidence type="ECO:0000256" key="1">
    <source>
        <dbReference type="ARBA" id="ARBA00004479"/>
    </source>
</evidence>
<evidence type="ECO:0000256" key="10">
    <source>
        <dbReference type="SAM" id="MobiDB-lite"/>
    </source>
</evidence>
<comment type="similarity">
    <text evidence="2">Belongs to the RLP family.</text>
</comment>
<dbReference type="Pfam" id="PF00560">
    <property type="entry name" value="LRR_1"/>
    <property type="match status" value="2"/>
</dbReference>
<dbReference type="InterPro" id="IPR052941">
    <property type="entry name" value="StomDev_PlantInt_Reg"/>
</dbReference>
<evidence type="ECO:0000256" key="2">
    <source>
        <dbReference type="ARBA" id="ARBA00009592"/>
    </source>
</evidence>
<dbReference type="InterPro" id="IPR032675">
    <property type="entry name" value="LRR_dom_sf"/>
</dbReference>
<evidence type="ECO:0000313" key="11">
    <source>
        <dbReference type="EMBL" id="KAF2601935.1"/>
    </source>
</evidence>
<dbReference type="InterPro" id="IPR001611">
    <property type="entry name" value="Leu-rich_rpt"/>
</dbReference>
<keyword evidence="7" id="KW-1133">Transmembrane helix</keyword>
<evidence type="ECO:0000256" key="9">
    <source>
        <dbReference type="ARBA" id="ARBA00023180"/>
    </source>
</evidence>
<name>A0A8S9L576_BRACR</name>
<protein>
    <submittedName>
        <fullName evidence="11">Uncharacterized protein</fullName>
    </submittedName>
</protein>
<dbReference type="Gene3D" id="3.80.10.10">
    <property type="entry name" value="Ribonuclease Inhibitor"/>
    <property type="match status" value="1"/>
</dbReference>
<dbReference type="SUPFAM" id="SSF52058">
    <property type="entry name" value="L domain-like"/>
    <property type="match status" value="1"/>
</dbReference>
<evidence type="ECO:0000256" key="5">
    <source>
        <dbReference type="ARBA" id="ARBA00022729"/>
    </source>
</evidence>